<dbReference type="Pfam" id="PF21948">
    <property type="entry name" value="LplA-B_cat"/>
    <property type="match status" value="1"/>
</dbReference>
<dbReference type="Gene3D" id="3.30.930.10">
    <property type="entry name" value="Bira Bifunctional Protein, Domain 2"/>
    <property type="match status" value="1"/>
</dbReference>
<dbReference type="InterPro" id="IPR004143">
    <property type="entry name" value="BPL_LPL_catalytic"/>
</dbReference>
<keyword evidence="2" id="KW-0436">Ligase</keyword>
<dbReference type="GO" id="GO:0016874">
    <property type="term" value="F:ligase activity"/>
    <property type="evidence" value="ECO:0007669"/>
    <property type="project" value="UniProtKB-KW"/>
</dbReference>
<accession>A0A7C4AJ00</accession>
<feature type="domain" description="BPL/LPL catalytic" evidence="1">
    <location>
        <begin position="30"/>
        <end position="226"/>
    </location>
</feature>
<protein>
    <submittedName>
        <fullName evidence="2">Lipoate--protein ligase family protein</fullName>
    </submittedName>
</protein>
<evidence type="ECO:0000259" key="1">
    <source>
        <dbReference type="PROSITE" id="PS51733"/>
    </source>
</evidence>
<evidence type="ECO:0000313" key="2">
    <source>
        <dbReference type="EMBL" id="HGG99214.1"/>
    </source>
</evidence>
<dbReference type="PANTHER" id="PTHR43679:SF2">
    <property type="entry name" value="OCTANOYL-[GCVH]:PROTEIN N-OCTANOYLTRANSFERASE"/>
    <property type="match status" value="1"/>
</dbReference>
<dbReference type="SUPFAM" id="SSF55681">
    <property type="entry name" value="Class II aaRS and biotin synthetases"/>
    <property type="match status" value="1"/>
</dbReference>
<dbReference type="CDD" id="cd16443">
    <property type="entry name" value="LplA"/>
    <property type="match status" value="1"/>
</dbReference>
<dbReference type="AlphaFoldDB" id="A0A7C4AJ00"/>
<organism evidence="2">
    <name type="scientific">Thermodesulfovibrio aggregans</name>
    <dbReference type="NCBI Taxonomy" id="86166"/>
    <lineage>
        <taxon>Bacteria</taxon>
        <taxon>Pseudomonadati</taxon>
        <taxon>Nitrospirota</taxon>
        <taxon>Thermodesulfovibrionia</taxon>
        <taxon>Thermodesulfovibrionales</taxon>
        <taxon>Thermodesulfovibrionaceae</taxon>
        <taxon>Thermodesulfovibrio</taxon>
    </lineage>
</organism>
<reference evidence="2" key="1">
    <citation type="journal article" date="2020" name="mSystems">
        <title>Genome- and Community-Level Interaction Insights into Carbon Utilization and Element Cycling Functions of Hydrothermarchaeota in Hydrothermal Sediment.</title>
        <authorList>
            <person name="Zhou Z."/>
            <person name="Liu Y."/>
            <person name="Xu W."/>
            <person name="Pan J."/>
            <person name="Luo Z.H."/>
            <person name="Li M."/>
        </authorList>
    </citation>
    <scope>NUCLEOTIDE SEQUENCE [LARGE SCALE GENOMIC DNA]</scope>
    <source>
        <strain evidence="2">SpSt-788</strain>
    </source>
</reference>
<gene>
    <name evidence="2" type="ORF">ENV75_02005</name>
</gene>
<dbReference type="InterPro" id="IPR045864">
    <property type="entry name" value="aa-tRNA-synth_II/BPL/LPL"/>
</dbReference>
<dbReference type="InterPro" id="IPR050664">
    <property type="entry name" value="Octanoyltrans_LipM/LipL"/>
</dbReference>
<sequence>MLIRLIEFQKFDPHLNMAIDEAISIFVRNGKALPTLRLYGWDRKAVTIGEFQKIEEINRDFCIKNNIPVIRRPTGGKGILHNDDITYSFSAKKEGRFRCGLFQSYMILGRVFTKAFSLTGIPVEIKKEKTLSNKSSLCFALSSFGEICFKDKKIIGAAQKRWIDGFLQQGTIPLTVDRGLLKKIFPLHPDDAEKISGIKELYNEFDIEIFQKNVKKALLEEGFEVVIGSLQKEEFLFAQEFLLKNYQLIDNKIEMKQIQPC</sequence>
<dbReference type="PANTHER" id="PTHR43679">
    <property type="entry name" value="OCTANOYLTRANSFERASE LIPM-RELATED"/>
    <property type="match status" value="1"/>
</dbReference>
<proteinExistence type="predicted"/>
<comment type="caution">
    <text evidence="2">The sequence shown here is derived from an EMBL/GenBank/DDBJ whole genome shotgun (WGS) entry which is preliminary data.</text>
</comment>
<dbReference type="PROSITE" id="PS51733">
    <property type="entry name" value="BPL_LPL_CATALYTIC"/>
    <property type="match status" value="1"/>
</dbReference>
<name>A0A7C4AJ00_9BACT</name>
<dbReference type="EMBL" id="DTHO01000018">
    <property type="protein sequence ID" value="HGG99214.1"/>
    <property type="molecule type" value="Genomic_DNA"/>
</dbReference>